<feature type="non-terminal residue" evidence="1">
    <location>
        <position position="1"/>
    </location>
</feature>
<keyword evidence="2" id="KW-1185">Reference proteome</keyword>
<sequence>MSPLATAIASSPSRSPRFAVSVPLRLPWSIVPSCSCSSVFVGPEADAATHSLSHHAAAHAIAQSANDDVSNTSQLQIKKSYYRSLLPVHNKCAKLQSLSYVGGKVCDVKCSARFHTHMLICS</sequence>
<dbReference type="Gramene" id="TVU18009">
    <property type="protein sequence ID" value="TVU18009"/>
    <property type="gene ID" value="EJB05_34074"/>
</dbReference>
<evidence type="ECO:0000313" key="2">
    <source>
        <dbReference type="Proteomes" id="UP000324897"/>
    </source>
</evidence>
<dbReference type="EMBL" id="RWGY01000029">
    <property type="protein sequence ID" value="TVU18009.1"/>
    <property type="molecule type" value="Genomic_DNA"/>
</dbReference>
<reference evidence="1 2" key="1">
    <citation type="journal article" date="2019" name="Sci. Rep.">
        <title>A high-quality genome of Eragrostis curvula grass provides insights into Poaceae evolution and supports new strategies to enhance forage quality.</title>
        <authorList>
            <person name="Carballo J."/>
            <person name="Santos B.A.C.M."/>
            <person name="Zappacosta D."/>
            <person name="Garbus I."/>
            <person name="Selva J.P."/>
            <person name="Gallo C.A."/>
            <person name="Diaz A."/>
            <person name="Albertini E."/>
            <person name="Caccamo M."/>
            <person name="Echenique V."/>
        </authorList>
    </citation>
    <scope>NUCLEOTIDE SEQUENCE [LARGE SCALE GENOMIC DNA]</scope>
    <source>
        <strain evidence="2">cv. Victoria</strain>
        <tissue evidence="1">Leaf</tissue>
    </source>
</reference>
<dbReference type="AlphaFoldDB" id="A0A5J9U2P9"/>
<protein>
    <submittedName>
        <fullName evidence="1">Uncharacterized protein</fullName>
    </submittedName>
</protein>
<evidence type="ECO:0000313" key="1">
    <source>
        <dbReference type="EMBL" id="TVU18009.1"/>
    </source>
</evidence>
<accession>A0A5J9U2P9</accession>
<comment type="caution">
    <text evidence="1">The sequence shown here is derived from an EMBL/GenBank/DDBJ whole genome shotgun (WGS) entry which is preliminary data.</text>
</comment>
<gene>
    <name evidence="1" type="ORF">EJB05_34074</name>
</gene>
<organism evidence="1 2">
    <name type="scientific">Eragrostis curvula</name>
    <name type="common">weeping love grass</name>
    <dbReference type="NCBI Taxonomy" id="38414"/>
    <lineage>
        <taxon>Eukaryota</taxon>
        <taxon>Viridiplantae</taxon>
        <taxon>Streptophyta</taxon>
        <taxon>Embryophyta</taxon>
        <taxon>Tracheophyta</taxon>
        <taxon>Spermatophyta</taxon>
        <taxon>Magnoliopsida</taxon>
        <taxon>Liliopsida</taxon>
        <taxon>Poales</taxon>
        <taxon>Poaceae</taxon>
        <taxon>PACMAD clade</taxon>
        <taxon>Chloridoideae</taxon>
        <taxon>Eragrostideae</taxon>
        <taxon>Eragrostidinae</taxon>
        <taxon>Eragrostis</taxon>
    </lineage>
</organism>
<name>A0A5J9U2P9_9POAL</name>
<proteinExistence type="predicted"/>
<dbReference type="Proteomes" id="UP000324897">
    <property type="component" value="Chromosome 7"/>
</dbReference>